<protein>
    <submittedName>
        <fullName evidence="2">Uncharacterized protein</fullName>
    </submittedName>
</protein>
<proteinExistence type="predicted"/>
<name>A0A382B194_9ZZZZ</name>
<feature type="non-terminal residue" evidence="2">
    <location>
        <position position="38"/>
    </location>
</feature>
<gene>
    <name evidence="2" type="ORF">METZ01_LOCUS160155</name>
</gene>
<keyword evidence="1" id="KW-1133">Transmembrane helix</keyword>
<dbReference type="EMBL" id="UINC01027667">
    <property type="protein sequence ID" value="SVB07301.1"/>
    <property type="molecule type" value="Genomic_DNA"/>
</dbReference>
<feature type="transmembrane region" description="Helical" evidence="1">
    <location>
        <begin position="12"/>
        <end position="35"/>
    </location>
</feature>
<organism evidence="2">
    <name type="scientific">marine metagenome</name>
    <dbReference type="NCBI Taxonomy" id="408172"/>
    <lineage>
        <taxon>unclassified sequences</taxon>
        <taxon>metagenomes</taxon>
        <taxon>ecological metagenomes</taxon>
    </lineage>
</organism>
<sequence length="38" mass="4488">MPFELNLLFHRLIIAQVDILELLLTLLVLWQLGLLCRL</sequence>
<keyword evidence="1" id="KW-0472">Membrane</keyword>
<accession>A0A382B194</accession>
<reference evidence="2" key="1">
    <citation type="submission" date="2018-05" db="EMBL/GenBank/DDBJ databases">
        <authorList>
            <person name="Lanie J.A."/>
            <person name="Ng W.-L."/>
            <person name="Kazmierczak K.M."/>
            <person name="Andrzejewski T.M."/>
            <person name="Davidsen T.M."/>
            <person name="Wayne K.J."/>
            <person name="Tettelin H."/>
            <person name="Glass J.I."/>
            <person name="Rusch D."/>
            <person name="Podicherti R."/>
            <person name="Tsui H.-C.T."/>
            <person name="Winkler M.E."/>
        </authorList>
    </citation>
    <scope>NUCLEOTIDE SEQUENCE</scope>
</reference>
<keyword evidence="1" id="KW-0812">Transmembrane</keyword>
<evidence type="ECO:0000256" key="1">
    <source>
        <dbReference type="SAM" id="Phobius"/>
    </source>
</evidence>
<dbReference type="AlphaFoldDB" id="A0A382B194"/>
<evidence type="ECO:0000313" key="2">
    <source>
        <dbReference type="EMBL" id="SVB07301.1"/>
    </source>
</evidence>